<dbReference type="InterPro" id="IPR000836">
    <property type="entry name" value="PRTase_dom"/>
</dbReference>
<evidence type="ECO:0000256" key="1">
    <source>
        <dbReference type="ARBA" id="ARBA00008007"/>
    </source>
</evidence>
<reference evidence="2 3" key="1">
    <citation type="submission" date="2019-09" db="EMBL/GenBank/DDBJ databases">
        <title>In-depth cultivation of the pig gut microbiome towards novel bacterial diversity and tailored functional studies.</title>
        <authorList>
            <person name="Wylensek D."/>
            <person name="Hitch T.C.A."/>
            <person name="Clavel T."/>
        </authorList>
    </citation>
    <scope>NUCLEOTIDE SEQUENCE [LARGE SCALE GENOMIC DNA]</scope>
    <source>
        <strain evidence="2 3">PG-178-WT-4</strain>
    </source>
</reference>
<name>A0A6L5XK95_9BACT</name>
<evidence type="ECO:0000313" key="2">
    <source>
        <dbReference type="EMBL" id="MSS27606.1"/>
    </source>
</evidence>
<keyword evidence="3" id="KW-1185">Reference proteome</keyword>
<dbReference type="Proteomes" id="UP000477488">
    <property type="component" value="Unassembled WGS sequence"/>
</dbReference>
<protein>
    <submittedName>
        <fullName evidence="2">ComF family protein</fullName>
    </submittedName>
</protein>
<dbReference type="PANTHER" id="PTHR47505:SF1">
    <property type="entry name" value="DNA UTILIZATION PROTEIN YHGH"/>
    <property type="match status" value="1"/>
</dbReference>
<dbReference type="InterPro" id="IPR029057">
    <property type="entry name" value="PRTase-like"/>
</dbReference>
<dbReference type="SUPFAM" id="SSF53271">
    <property type="entry name" value="PRTase-like"/>
    <property type="match status" value="1"/>
</dbReference>
<dbReference type="InterPro" id="IPR051910">
    <property type="entry name" value="ComF/GntX_DNA_util-trans"/>
</dbReference>
<sequence length="266" mass="28508">MIPGLLRRWGHILGLSQTRCAHCLRPFLPAGDALGASANDDVAGAAAPLCPACRTLFSPYRGPRCPRCGLPTAEARASGQAVALSRPDPESRCGQCLNDDPPWDSLAYYGLYCDALRDALLRLKFDGELSLAPLLGACLLEASRCLPSPDALLAVPQHPAHLRRRGFNQAHELAKALHCLTGLPLRPELLRRTKTGPPQAGLSATLRRRNVLDSFQAAPQAHGLRLWLIDDVMTTGSTLAAACLALRSAGALQVRALFVARTPRHG</sequence>
<proteinExistence type="inferred from homology"/>
<accession>A0A6L5XK95</accession>
<organism evidence="2 3">
    <name type="scientific">Desulfovibrio porci</name>
    <dbReference type="NCBI Taxonomy" id="2605782"/>
    <lineage>
        <taxon>Bacteria</taxon>
        <taxon>Pseudomonadati</taxon>
        <taxon>Thermodesulfobacteriota</taxon>
        <taxon>Desulfovibrionia</taxon>
        <taxon>Desulfovibrionales</taxon>
        <taxon>Desulfovibrionaceae</taxon>
        <taxon>Desulfovibrio</taxon>
    </lineage>
</organism>
<dbReference type="CDD" id="cd06223">
    <property type="entry name" value="PRTases_typeI"/>
    <property type="match status" value="1"/>
</dbReference>
<evidence type="ECO:0000313" key="3">
    <source>
        <dbReference type="Proteomes" id="UP000477488"/>
    </source>
</evidence>
<dbReference type="EMBL" id="VUMH01000004">
    <property type="protein sequence ID" value="MSS27606.1"/>
    <property type="molecule type" value="Genomic_DNA"/>
</dbReference>
<gene>
    <name evidence="2" type="ORF">FYJ44_05985</name>
</gene>
<comment type="caution">
    <text evidence="2">The sequence shown here is derived from an EMBL/GenBank/DDBJ whole genome shotgun (WGS) entry which is preliminary data.</text>
</comment>
<dbReference type="RefSeq" id="WP_288229389.1">
    <property type="nucleotide sequence ID" value="NZ_VUMH01000004.1"/>
</dbReference>
<dbReference type="Gene3D" id="3.40.50.2020">
    <property type="match status" value="1"/>
</dbReference>
<dbReference type="AlphaFoldDB" id="A0A6L5XK95"/>
<dbReference type="PANTHER" id="PTHR47505">
    <property type="entry name" value="DNA UTILIZATION PROTEIN YHGH"/>
    <property type="match status" value="1"/>
</dbReference>
<comment type="similarity">
    <text evidence="1">Belongs to the ComF/GntX family.</text>
</comment>